<keyword evidence="2" id="KW-1185">Reference proteome</keyword>
<proteinExistence type="predicted"/>
<accession>A0A2G8LNW9</accession>
<name>A0A2G8LNW9_STIJA</name>
<dbReference type="EMBL" id="MRZV01000022">
    <property type="protein sequence ID" value="PIK61937.1"/>
    <property type="molecule type" value="Genomic_DNA"/>
</dbReference>
<protein>
    <submittedName>
        <fullName evidence="1">Uncharacterized protein</fullName>
    </submittedName>
</protein>
<dbReference type="Proteomes" id="UP000230750">
    <property type="component" value="Unassembled WGS sequence"/>
</dbReference>
<sequence>MNPTNSAVCIPVNTTVAYAHEYEDIRDFSGSEPDLSDFNISSLFDKTSPDDDDQYVTLAQDMGINLATSDLSEAEGICIEQTKTSHLDQNTTVEYHIEYASNPSVPSVGAVSEKPDIDPVAVKSFQRECSDFSSLVKYLETGELPEDQKAAKKVVEAEQYVCLDGTLYHLFYRRARNLSQADRDMRTPLDVSLHPTDTMGRDAKEHITSVMDKLDTFRKVAKENIVQAQHKNKQTYDANAKEPSFHLGQSVLVFNPQVPQGHSSKLHRKWCGPYYVCELGPNDTFKLRNCSDNKELQSLVHANRLKPYHDPGTGKCLLCHTLPCLLNLKHFLVPTGASQETQHIRESSWKC</sequence>
<reference evidence="1 2" key="1">
    <citation type="journal article" date="2017" name="PLoS Biol.">
        <title>The sea cucumber genome provides insights into morphological evolution and visceral regeneration.</title>
        <authorList>
            <person name="Zhang X."/>
            <person name="Sun L."/>
            <person name="Yuan J."/>
            <person name="Sun Y."/>
            <person name="Gao Y."/>
            <person name="Zhang L."/>
            <person name="Li S."/>
            <person name="Dai H."/>
            <person name="Hamel J.F."/>
            <person name="Liu C."/>
            <person name="Yu Y."/>
            <person name="Liu S."/>
            <person name="Lin W."/>
            <person name="Guo K."/>
            <person name="Jin S."/>
            <person name="Xu P."/>
            <person name="Storey K.B."/>
            <person name="Huan P."/>
            <person name="Zhang T."/>
            <person name="Zhou Y."/>
            <person name="Zhang J."/>
            <person name="Lin C."/>
            <person name="Li X."/>
            <person name="Xing L."/>
            <person name="Huo D."/>
            <person name="Sun M."/>
            <person name="Wang L."/>
            <person name="Mercier A."/>
            <person name="Li F."/>
            <person name="Yang H."/>
            <person name="Xiang J."/>
        </authorList>
    </citation>
    <scope>NUCLEOTIDE SEQUENCE [LARGE SCALE GENOMIC DNA]</scope>
    <source>
        <strain evidence="1">Shaxun</strain>
        <tissue evidence="1">Muscle</tissue>
    </source>
</reference>
<organism evidence="1 2">
    <name type="scientific">Stichopus japonicus</name>
    <name type="common">Sea cucumber</name>
    <dbReference type="NCBI Taxonomy" id="307972"/>
    <lineage>
        <taxon>Eukaryota</taxon>
        <taxon>Metazoa</taxon>
        <taxon>Echinodermata</taxon>
        <taxon>Eleutherozoa</taxon>
        <taxon>Echinozoa</taxon>
        <taxon>Holothuroidea</taxon>
        <taxon>Aspidochirotacea</taxon>
        <taxon>Aspidochirotida</taxon>
        <taxon>Stichopodidae</taxon>
        <taxon>Apostichopus</taxon>
    </lineage>
</organism>
<gene>
    <name evidence="1" type="ORF">BSL78_01162</name>
</gene>
<comment type="caution">
    <text evidence="1">The sequence shown here is derived from an EMBL/GenBank/DDBJ whole genome shotgun (WGS) entry which is preliminary data.</text>
</comment>
<evidence type="ECO:0000313" key="1">
    <source>
        <dbReference type="EMBL" id="PIK61937.1"/>
    </source>
</evidence>
<dbReference type="AlphaFoldDB" id="A0A2G8LNW9"/>
<evidence type="ECO:0000313" key="2">
    <source>
        <dbReference type="Proteomes" id="UP000230750"/>
    </source>
</evidence>